<organism evidence="1 2">
    <name type="scientific">Photorhabdus asymbiotica subsp. asymbiotica (strain ATCC 43949 / 3105-77)</name>
    <name type="common">Xenorhabdus luminescens (strain 2)</name>
    <dbReference type="NCBI Taxonomy" id="553480"/>
    <lineage>
        <taxon>Bacteria</taxon>
        <taxon>Pseudomonadati</taxon>
        <taxon>Pseudomonadota</taxon>
        <taxon>Gammaproteobacteria</taxon>
        <taxon>Enterobacterales</taxon>
        <taxon>Morganellaceae</taxon>
        <taxon>Photorhabdus</taxon>
    </lineage>
</organism>
<reference evidence="1 2" key="1">
    <citation type="journal article" date="2009" name="BMC Genomics">
        <title>Comparative genomics of the emerging human pathogen Photorhabdus asymbiotica with the insect pathogen Photorhabdus luminescens.</title>
        <authorList>
            <person name="Wilkinson P."/>
            <person name="Waterfield N.R."/>
            <person name="Crossman L."/>
            <person name="Corton C."/>
            <person name="Sanchez-Contreras M."/>
            <person name="Vlisidou I."/>
            <person name="Barron A."/>
            <person name="Bignell A."/>
            <person name="Clark L."/>
            <person name="Ormond D."/>
            <person name="Mayho M."/>
            <person name="Bason N."/>
            <person name="Smith F."/>
            <person name="Simmonds M."/>
            <person name="Churcher C."/>
            <person name="Harris D."/>
            <person name="Thompson N.R."/>
            <person name="Quail M."/>
            <person name="Parkhill J."/>
            <person name="ffrench-Constant R.H."/>
        </authorList>
    </citation>
    <scope>NUCLEOTIDE SEQUENCE [LARGE SCALE GENOMIC DNA]</scope>
    <source>
        <strain evidence="2">ATCC 43949 / 3105-77</strain>
    </source>
</reference>
<evidence type="ECO:0000313" key="1">
    <source>
        <dbReference type="EMBL" id="CAQ83875.1"/>
    </source>
</evidence>
<dbReference type="Proteomes" id="UP000002747">
    <property type="component" value="Chromosome"/>
</dbReference>
<gene>
    <name evidence="1" type="ordered locus">PAU_01783</name>
</gene>
<evidence type="ECO:0000313" key="2">
    <source>
        <dbReference type="Proteomes" id="UP000002747"/>
    </source>
</evidence>
<dbReference type="AlphaFoldDB" id="C7BTM0"/>
<proteinExistence type="predicted"/>
<dbReference type="EMBL" id="FM162591">
    <property type="protein sequence ID" value="CAQ83875.1"/>
    <property type="molecule type" value="Genomic_DNA"/>
</dbReference>
<protein>
    <submittedName>
        <fullName evidence="1">Uncharacterized protein</fullName>
    </submittedName>
</protein>
<name>C7BTM0_PHOAA</name>
<dbReference type="KEGG" id="pay:PAU_01783"/>
<sequence>MNRLGYELIQEINKTNIYPMDSKMLRDGKGANPQEHR</sequence>
<accession>C7BTM0</accession>